<dbReference type="GO" id="GO:0003700">
    <property type="term" value="F:DNA-binding transcription factor activity"/>
    <property type="evidence" value="ECO:0007669"/>
    <property type="project" value="InterPro"/>
</dbReference>
<dbReference type="InterPro" id="IPR000847">
    <property type="entry name" value="LysR_HTH_N"/>
</dbReference>
<dbReference type="SUPFAM" id="SSF50331">
    <property type="entry name" value="MOP-like"/>
    <property type="match status" value="2"/>
</dbReference>
<dbReference type="AlphaFoldDB" id="A0A1G7S6Y9"/>
<accession>A0A1G7S6Y9</accession>
<dbReference type="EMBL" id="FNBM01000008">
    <property type="protein sequence ID" value="SDG18758.1"/>
    <property type="molecule type" value="Genomic_DNA"/>
</dbReference>
<dbReference type="Gene3D" id="2.40.50.100">
    <property type="match status" value="2"/>
</dbReference>
<evidence type="ECO:0000256" key="4">
    <source>
        <dbReference type="ARBA" id="ARBA00022737"/>
    </source>
</evidence>
<dbReference type="InterPro" id="IPR016462">
    <property type="entry name" value="ModE"/>
</dbReference>
<dbReference type="Proteomes" id="UP000243378">
    <property type="component" value="Unassembled WGS sequence"/>
</dbReference>
<dbReference type="Pfam" id="PF00126">
    <property type="entry name" value="HTH_1"/>
    <property type="match status" value="1"/>
</dbReference>
<feature type="region of interest" description="Required for dimer formation and molybdate binding" evidence="6">
    <location>
        <begin position="127"/>
        <end position="135"/>
    </location>
</feature>
<dbReference type="InterPro" id="IPR005116">
    <property type="entry name" value="Transp-assoc_OB_typ1"/>
</dbReference>
<evidence type="ECO:0000256" key="2">
    <source>
        <dbReference type="ARBA" id="ARBA00022448"/>
    </source>
</evidence>
<dbReference type="PIRSF" id="PIRSF005763">
    <property type="entry name" value="Txn_reg_ModE"/>
    <property type="match status" value="1"/>
</dbReference>
<dbReference type="InterPro" id="IPR003725">
    <property type="entry name" value="ModE-bd_N"/>
</dbReference>
<dbReference type="GO" id="GO:0015689">
    <property type="term" value="P:molybdate ion transport"/>
    <property type="evidence" value="ECO:0007669"/>
    <property type="project" value="UniProtKB-UniRule"/>
</dbReference>
<dbReference type="InterPro" id="IPR036390">
    <property type="entry name" value="WH_DNA-bd_sf"/>
</dbReference>
<dbReference type="InterPro" id="IPR051815">
    <property type="entry name" value="Molybdate_resp_trans_reg"/>
</dbReference>
<feature type="domain" description="Mop" evidence="7">
    <location>
        <begin position="197"/>
        <end position="264"/>
    </location>
</feature>
<evidence type="ECO:0000259" key="7">
    <source>
        <dbReference type="PROSITE" id="PS51866"/>
    </source>
</evidence>
<reference evidence="8 9" key="1">
    <citation type="submission" date="2016-10" db="EMBL/GenBank/DDBJ databases">
        <authorList>
            <person name="de Groot N.N."/>
        </authorList>
    </citation>
    <scope>NUCLEOTIDE SEQUENCE [LARGE SCALE GENOMIC DNA]</scope>
    <source>
        <strain evidence="8 9">LMG 25475</strain>
    </source>
</reference>
<sequence length="266" mass="28335">MTGRRDYRCSVDMTTLSLLAQHVNRRPQRIALLEQIAVQGSITRAAKAAGMSYKAAWDAIDELNNLADQPLVARSVGGKGGGGARLTPAGERLLQLHHRLQAIQAEVLQAVDDDADLQVLGRLMLRTSARNQLSGRVRAIKPQAGNDLIDIELPGGTSIQAQITRSSTQHLQLQAGAPLMVLIKAGWLKLSAAGETADTSLNELLGHIEQIQPEADGPSEVRIALHNGQTLCAQATAEHLAHHGLVVGSPVRAQFAASHVLLGTQV</sequence>
<dbReference type="GO" id="GO:0030151">
    <property type="term" value="F:molybdenum ion binding"/>
    <property type="evidence" value="ECO:0007669"/>
    <property type="project" value="UniProtKB-UniRule"/>
</dbReference>
<keyword evidence="2 5" id="KW-0813">Transport</keyword>
<evidence type="ECO:0000256" key="1">
    <source>
        <dbReference type="ARBA" id="ARBA00008110"/>
    </source>
</evidence>
<dbReference type="PROSITE" id="PS51866">
    <property type="entry name" value="MOP"/>
    <property type="match status" value="2"/>
</dbReference>
<dbReference type="SUPFAM" id="SSF46785">
    <property type="entry name" value="Winged helix' DNA-binding domain"/>
    <property type="match status" value="1"/>
</dbReference>
<dbReference type="InterPro" id="IPR004606">
    <property type="entry name" value="Mop_domain"/>
</dbReference>
<dbReference type="Pfam" id="PF03459">
    <property type="entry name" value="TOBE"/>
    <property type="match status" value="2"/>
</dbReference>
<evidence type="ECO:0000256" key="5">
    <source>
        <dbReference type="PIRNR" id="PIRNR005763"/>
    </source>
</evidence>
<gene>
    <name evidence="8" type="ORF">SAMN05216381_3336</name>
</gene>
<evidence type="ECO:0000256" key="6">
    <source>
        <dbReference type="PIRSR" id="PIRSR005763-1"/>
    </source>
</evidence>
<protein>
    <submittedName>
        <fullName evidence="8">Molybdate transport system regulatory protein</fullName>
    </submittedName>
</protein>
<proteinExistence type="inferred from homology"/>
<evidence type="ECO:0000313" key="9">
    <source>
        <dbReference type="Proteomes" id="UP000243378"/>
    </source>
</evidence>
<keyword evidence="4" id="KW-0677">Repeat</keyword>
<dbReference type="NCBIfam" id="TIGR00638">
    <property type="entry name" value="Mop"/>
    <property type="match status" value="1"/>
</dbReference>
<evidence type="ECO:0000256" key="3">
    <source>
        <dbReference type="ARBA" id="ARBA00022505"/>
    </source>
</evidence>
<comment type="similarity">
    <text evidence="1 5">Belongs to the ModE family.</text>
</comment>
<dbReference type="PANTHER" id="PTHR30432">
    <property type="entry name" value="TRANSCRIPTIONAL REGULATOR MODE"/>
    <property type="match status" value="1"/>
</dbReference>
<feature type="domain" description="Mop" evidence="7">
    <location>
        <begin position="126"/>
        <end position="192"/>
    </location>
</feature>
<organism evidence="8 9">
    <name type="scientific">Phytopseudomonas seleniipraecipitans</name>
    <dbReference type="NCBI Taxonomy" id="640205"/>
    <lineage>
        <taxon>Bacteria</taxon>
        <taxon>Pseudomonadati</taxon>
        <taxon>Pseudomonadota</taxon>
        <taxon>Gammaproteobacteria</taxon>
        <taxon>Pseudomonadales</taxon>
        <taxon>Pseudomonadaceae</taxon>
        <taxon>Phytopseudomonas</taxon>
    </lineage>
</organism>
<dbReference type="NCBIfam" id="TIGR00637">
    <property type="entry name" value="ModE_repress"/>
    <property type="match status" value="1"/>
</dbReference>
<name>A0A1G7S6Y9_9GAMM</name>
<dbReference type="STRING" id="640205.SAMN05216381_3336"/>
<keyword evidence="3 5" id="KW-0500">Molybdenum</keyword>
<dbReference type="InterPro" id="IPR036388">
    <property type="entry name" value="WH-like_DNA-bd_sf"/>
</dbReference>
<dbReference type="PANTHER" id="PTHR30432:SF1">
    <property type="entry name" value="DNA-BINDING TRANSCRIPTIONAL DUAL REGULATOR MODE"/>
    <property type="match status" value="1"/>
</dbReference>
<dbReference type="Gene3D" id="1.10.10.10">
    <property type="entry name" value="Winged helix-like DNA-binding domain superfamily/Winged helix DNA-binding domain"/>
    <property type="match status" value="1"/>
</dbReference>
<evidence type="ECO:0000313" key="8">
    <source>
        <dbReference type="EMBL" id="SDG18758.1"/>
    </source>
</evidence>
<dbReference type="InterPro" id="IPR008995">
    <property type="entry name" value="Mo/tungstate-bd_C_term_dom"/>
</dbReference>